<feature type="compositionally biased region" description="Polar residues" evidence="2">
    <location>
        <begin position="567"/>
        <end position="584"/>
    </location>
</feature>
<proteinExistence type="inferred from homology"/>
<evidence type="ECO:0000256" key="1">
    <source>
        <dbReference type="ARBA" id="ARBA00010098"/>
    </source>
</evidence>
<feature type="region of interest" description="Disordered" evidence="2">
    <location>
        <begin position="565"/>
        <end position="592"/>
    </location>
</feature>
<evidence type="ECO:0000313" key="3">
    <source>
        <dbReference type="EMBL" id="GMM53278.1"/>
    </source>
</evidence>
<evidence type="ECO:0000256" key="2">
    <source>
        <dbReference type="SAM" id="MobiDB-lite"/>
    </source>
</evidence>
<keyword evidence="4" id="KW-1185">Reference proteome</keyword>
<dbReference type="EMBL" id="BTGC01000008">
    <property type="protein sequence ID" value="GMM53278.1"/>
    <property type="molecule type" value="Genomic_DNA"/>
</dbReference>
<dbReference type="GO" id="GO:0001042">
    <property type="term" value="F:RNA polymerase I core binding"/>
    <property type="evidence" value="ECO:0007669"/>
    <property type="project" value="TreeGrafter"/>
</dbReference>
<dbReference type="InterPro" id="IPR007991">
    <property type="entry name" value="RNA_pol_I_trans_ini_fac_RRN3"/>
</dbReference>
<dbReference type="AlphaFoldDB" id="A0AAV5RRE8"/>
<dbReference type="Proteomes" id="UP001362899">
    <property type="component" value="Unassembled WGS sequence"/>
</dbReference>
<dbReference type="PANTHER" id="PTHR12790">
    <property type="entry name" value="TRANSCRIPTION INITIATION FACTOR IA RRN3"/>
    <property type="match status" value="1"/>
</dbReference>
<gene>
    <name evidence="3" type="ORF">DASB73_042410</name>
</gene>
<feature type="compositionally biased region" description="Acidic residues" evidence="2">
    <location>
        <begin position="239"/>
        <end position="266"/>
    </location>
</feature>
<feature type="region of interest" description="Disordered" evidence="2">
    <location>
        <begin position="1"/>
        <end position="24"/>
    </location>
</feature>
<protein>
    <submittedName>
        <fullName evidence="3">rDNA-binding RNA polymerase I transcriptional factor</fullName>
    </submittedName>
</protein>
<evidence type="ECO:0000313" key="4">
    <source>
        <dbReference type="Proteomes" id="UP001362899"/>
    </source>
</evidence>
<dbReference type="GO" id="GO:0001181">
    <property type="term" value="F:RNA polymerase I general transcription initiation factor activity"/>
    <property type="evidence" value="ECO:0007669"/>
    <property type="project" value="InterPro"/>
</dbReference>
<dbReference type="Pfam" id="PF05327">
    <property type="entry name" value="RRN3"/>
    <property type="match status" value="1"/>
</dbReference>
<comment type="caution">
    <text evidence="3">The sequence shown here is derived from an EMBL/GenBank/DDBJ whole genome shotgun (WGS) entry which is preliminary data.</text>
</comment>
<dbReference type="GO" id="GO:0005634">
    <property type="term" value="C:nucleus"/>
    <property type="evidence" value="ECO:0007669"/>
    <property type="project" value="TreeGrafter"/>
</dbReference>
<sequence length="662" mass="74622">MMAVSTVQSGSGNNSSDTPTQSTIALAHNGGDAARIFLHLTNDSLEKLASFHNPDPLSGIITGLLSPKLNENGKENTIDEEKLVILLRTLTAEFSKLDKHDATKVILALLDFDQWSQISPKVTEAYIQFCNVLVSASPKWWTEIANRVIMQFSDSKLDHTPHHTIVNRIFRVVPTSTTSFGGVFVSCFPHKSSSTSELMAYTNNLLKVLKYAPEQLDVVWEIIIQKLVELDVECEDFELELSDSESDSESDSGSDSSDEESDDDDMVVNTRNDDRNESITSQSSIKRSADAADFVEIPSAKRLHADGIAEGEEITSIELALASQMNEVEPVAQKVDSLLCMILEHLQSVFTDEKVRSGESTPTFKVLLKVFQKVVLPTSRPQSVQYIWFYITSVHSDIETAFISTLLETAMNENIGIDQRCRAMQYIASYVARAKSLSQAQVVFVVTFLVDFVNKYVNEREVEVESSLSMSKFRIFYAAVQALFYIFMFRHTILHQELDDDNSSQHRWVADLDKVFSRLINTKFNPLQYCMPDVVAMFSRIAQNEEVASCYSIIERNRWGRFRSKAGSRTNSNASSRTHSYTQESDSDSTVSNSISSHQGLFSYNRDSKLYDTFFPFQPLRLTESKKFITDLYLNWNENEYSDSGSENSDFDDSSSDTDTLI</sequence>
<feature type="region of interest" description="Disordered" evidence="2">
    <location>
        <begin position="641"/>
        <end position="662"/>
    </location>
</feature>
<reference evidence="3 4" key="1">
    <citation type="journal article" date="2023" name="Elife">
        <title>Identification of key yeast species and microbe-microbe interactions impacting larval growth of Drosophila in the wild.</title>
        <authorList>
            <person name="Mure A."/>
            <person name="Sugiura Y."/>
            <person name="Maeda R."/>
            <person name="Honda K."/>
            <person name="Sakurai N."/>
            <person name="Takahashi Y."/>
            <person name="Watada M."/>
            <person name="Katoh T."/>
            <person name="Gotoh A."/>
            <person name="Gotoh Y."/>
            <person name="Taniguchi I."/>
            <person name="Nakamura K."/>
            <person name="Hayashi T."/>
            <person name="Katayama T."/>
            <person name="Uemura T."/>
            <person name="Hattori Y."/>
        </authorList>
    </citation>
    <scope>NUCLEOTIDE SEQUENCE [LARGE SCALE GENOMIC DNA]</scope>
    <source>
        <strain evidence="3 4">SB-73</strain>
    </source>
</reference>
<accession>A0AAV5RRE8</accession>
<organism evidence="3 4">
    <name type="scientific">Starmerella bacillaris</name>
    <name type="common">Yeast</name>
    <name type="synonym">Candida zemplinina</name>
    <dbReference type="NCBI Taxonomy" id="1247836"/>
    <lineage>
        <taxon>Eukaryota</taxon>
        <taxon>Fungi</taxon>
        <taxon>Dikarya</taxon>
        <taxon>Ascomycota</taxon>
        <taxon>Saccharomycotina</taxon>
        <taxon>Dipodascomycetes</taxon>
        <taxon>Dipodascales</taxon>
        <taxon>Trichomonascaceae</taxon>
        <taxon>Starmerella</taxon>
    </lineage>
</organism>
<feature type="region of interest" description="Disordered" evidence="2">
    <location>
        <begin position="239"/>
        <end position="285"/>
    </location>
</feature>
<name>A0AAV5RRE8_STABA</name>
<dbReference type="PANTHER" id="PTHR12790:SF0">
    <property type="entry name" value="RNA POLYMERASE I-SPECIFIC TRANSCRIPTION INITIATION FACTOR RRN3-RELATED"/>
    <property type="match status" value="1"/>
</dbReference>
<comment type="similarity">
    <text evidence="1">Belongs to the RRN3 family.</text>
</comment>
<dbReference type="GO" id="GO:0006361">
    <property type="term" value="P:transcription initiation at RNA polymerase I promoter"/>
    <property type="evidence" value="ECO:0007669"/>
    <property type="project" value="InterPro"/>
</dbReference>